<evidence type="ECO:0000256" key="1">
    <source>
        <dbReference type="ARBA" id="ARBA00001946"/>
    </source>
</evidence>
<evidence type="ECO:0000313" key="14">
    <source>
        <dbReference type="Proteomes" id="UP000218377"/>
    </source>
</evidence>
<evidence type="ECO:0000313" key="13">
    <source>
        <dbReference type="Proteomes" id="UP000217720"/>
    </source>
</evidence>
<dbReference type="RefSeq" id="WP_096157079.1">
    <property type="nucleotide sequence ID" value="NZ_CP025330.1"/>
</dbReference>
<comment type="cofactor">
    <cofactor evidence="1">
        <name>Mg(2+)</name>
        <dbReference type="ChEBI" id="CHEBI:18420"/>
    </cofactor>
</comment>
<dbReference type="Proteomes" id="UP000283000">
    <property type="component" value="Chromosome"/>
</dbReference>
<dbReference type="InterPro" id="IPR015890">
    <property type="entry name" value="Chorismate_C"/>
</dbReference>
<reference evidence="6 16" key="4">
    <citation type="submission" date="2019-01" db="EMBL/GenBank/DDBJ databases">
        <title>Comparative genomic analysis of Brevibacterium aurantiacum sheds light on its evolution and its adaptation to smear-ripened cheeses.</title>
        <authorList>
            <person name="Moineau S."/>
        </authorList>
    </citation>
    <scope>NUCLEOTIDE SEQUENCE [LARGE SCALE GENOMIC DNA]</scope>
    <source>
        <strain evidence="6 16">SMQ-1417</strain>
    </source>
</reference>
<dbReference type="Pfam" id="PF00425">
    <property type="entry name" value="Chorismate_bind"/>
    <property type="match status" value="1"/>
</dbReference>
<dbReference type="GO" id="GO:0008909">
    <property type="term" value="F:isochorismate synthase activity"/>
    <property type="evidence" value="ECO:0007669"/>
    <property type="project" value="InterPro"/>
</dbReference>
<proteinExistence type="predicted"/>
<sequence length="468" mass="51165">MRDPLADDRRLDDILSDGLAEALEDWASRTPKLVHEADTALHFDPASAAIKLAQGGVGEQYLVYERAGTWYFAAGPAAEVSVSSDTLHLRVGQWHRSIPVDDPVEAVATALASVHRHGPSRCYGWASFELAFLLYEDRPGAGSDTLIHLMLPEVEVQLDGNAARTRTSIPGMITRITALLRTEPDTSDAISISLEEPDFANYQKKVSMAIAKIKSRALDKVVLSRVVPLPAEPKIDLPQTYLSGRRANTPARSFLIDVGGWKATGFSPETIVEVDPTGRVRTQPLAGTRALHHHRETDSRLRSELLSDAKEVHEHAISVRLALDETRSVSIPGSVAVTEFMDVEERGSVQHIASRVTGQLQENMSSWSAFAALFPAVTVTGVPKGAALRVIRELEGEERGLYGGAVLLADTQGQLDAALTLRTVFQRDGRSWLRAGAGVMGESTPEREWEETCEKLRSIAPYLRGLRM</sequence>
<evidence type="ECO:0000256" key="4">
    <source>
        <dbReference type="ARBA" id="ARBA00023239"/>
    </source>
</evidence>
<evidence type="ECO:0000256" key="3">
    <source>
        <dbReference type="ARBA" id="ARBA00022842"/>
    </source>
</evidence>
<evidence type="ECO:0000313" key="8">
    <source>
        <dbReference type="EMBL" id="PCC43387.1"/>
    </source>
</evidence>
<gene>
    <name evidence="10" type="ORF">CIK62_13225</name>
    <name evidence="9" type="ORF">CIK64_11455</name>
    <name evidence="8" type="ORF">CIK65_05845</name>
    <name evidence="7" type="ORF">CIK79_00015</name>
    <name evidence="6" type="ORF">CXR23_12450</name>
    <name evidence="11" type="ORF">EB834_19060</name>
</gene>
<dbReference type="Proteomes" id="UP000297736">
    <property type="component" value="Unassembled WGS sequence"/>
</dbReference>
<dbReference type="NCBIfam" id="TIGR03494">
    <property type="entry name" value="salicyl_syn"/>
    <property type="match status" value="1"/>
</dbReference>
<dbReference type="EMBL" id="NRGX01000001">
    <property type="protein sequence ID" value="PCC16824.1"/>
    <property type="molecule type" value="Genomic_DNA"/>
</dbReference>
<keyword evidence="3" id="KW-0460">Magnesium</keyword>
<reference evidence="6 16" key="2">
    <citation type="submission" date="2017-12" db="EMBL/GenBank/DDBJ databases">
        <authorList>
            <person name="Levesque S."/>
        </authorList>
    </citation>
    <scope>NUCLEOTIDE SEQUENCE [LARGE SCALE GENOMIC DNA]</scope>
    <source>
        <strain evidence="6 16">SMQ-1417</strain>
    </source>
</reference>
<dbReference type="GO" id="GO:0046872">
    <property type="term" value="F:metal ion binding"/>
    <property type="evidence" value="ECO:0007669"/>
    <property type="project" value="UniProtKB-KW"/>
</dbReference>
<dbReference type="InterPro" id="IPR005801">
    <property type="entry name" value="ADC_synthase"/>
</dbReference>
<evidence type="ECO:0000313" key="10">
    <source>
        <dbReference type="EMBL" id="PCC49801.1"/>
    </source>
</evidence>
<dbReference type="InterPro" id="IPR019999">
    <property type="entry name" value="Anth_synth_I-like"/>
</dbReference>
<organism evidence="10 13">
    <name type="scientific">Brevibacterium aurantiacum</name>
    <dbReference type="NCBI Taxonomy" id="273384"/>
    <lineage>
        <taxon>Bacteria</taxon>
        <taxon>Bacillati</taxon>
        <taxon>Actinomycetota</taxon>
        <taxon>Actinomycetes</taxon>
        <taxon>Micrococcales</taxon>
        <taxon>Brevibacteriaceae</taxon>
        <taxon>Brevibacterium</taxon>
    </lineage>
</organism>
<evidence type="ECO:0000313" key="11">
    <source>
        <dbReference type="EMBL" id="TGD36620.1"/>
    </source>
</evidence>
<dbReference type="Proteomes" id="UP000218377">
    <property type="component" value="Unassembled WGS sequence"/>
</dbReference>
<dbReference type="Proteomes" id="UP000218620">
    <property type="component" value="Unassembled WGS sequence"/>
</dbReference>
<reference evidence="11 17" key="3">
    <citation type="submission" date="2018-10" db="EMBL/GenBank/DDBJ databases">
        <title>Brevibacterium genomes from Austrain hard cheese rinds.</title>
        <authorList>
            <person name="Anast J.M."/>
            <person name="Dzieciol M."/>
            <person name="Schultz D.L."/>
            <person name="Mann E."/>
            <person name="Wagner M."/>
            <person name="Schmitz-Esser S."/>
        </authorList>
    </citation>
    <scope>NUCLEOTIDE SEQUENCE [LARGE SCALE GENOMIC DNA]</scope>
    <source>
        <strain evidence="11 17">L261</strain>
    </source>
</reference>
<dbReference type="SUPFAM" id="SSF56322">
    <property type="entry name" value="ADC synthase"/>
    <property type="match status" value="1"/>
</dbReference>
<evidence type="ECO:0000256" key="2">
    <source>
        <dbReference type="ARBA" id="ARBA00022723"/>
    </source>
</evidence>
<dbReference type="AlphaFoldDB" id="A0A2A3ZEA9"/>
<dbReference type="GO" id="GO:0016833">
    <property type="term" value="F:oxo-acid-lyase activity"/>
    <property type="evidence" value="ECO:0007669"/>
    <property type="project" value="InterPro"/>
</dbReference>
<dbReference type="EMBL" id="NRGQ01000006">
    <property type="protein sequence ID" value="PCC43387.1"/>
    <property type="molecule type" value="Genomic_DNA"/>
</dbReference>
<keyword evidence="2" id="KW-0479">Metal-binding</keyword>
<evidence type="ECO:0000313" key="12">
    <source>
        <dbReference type="Proteomes" id="UP000217564"/>
    </source>
</evidence>
<evidence type="ECO:0000259" key="5">
    <source>
        <dbReference type="Pfam" id="PF00425"/>
    </source>
</evidence>
<protein>
    <submittedName>
        <fullName evidence="10">Salicylate synthase</fullName>
    </submittedName>
</protein>
<evidence type="ECO:0000313" key="7">
    <source>
        <dbReference type="EMBL" id="PCC16824.1"/>
    </source>
</evidence>
<dbReference type="EMBL" id="NRGO01000014">
    <property type="protein sequence ID" value="PCC49801.1"/>
    <property type="molecule type" value="Genomic_DNA"/>
</dbReference>
<accession>A0A2A3ZEA9</accession>
<dbReference type="PRINTS" id="PR00095">
    <property type="entry name" value="ANTSNTHASEI"/>
</dbReference>
<evidence type="ECO:0000313" key="6">
    <source>
        <dbReference type="EMBL" id="AZT93852.1"/>
    </source>
</evidence>
<evidence type="ECO:0000313" key="17">
    <source>
        <dbReference type="Proteomes" id="UP000297736"/>
    </source>
</evidence>
<evidence type="ECO:0000313" key="16">
    <source>
        <dbReference type="Proteomes" id="UP000283000"/>
    </source>
</evidence>
<name>A0A2A3ZEA9_BREAU</name>
<dbReference type="EMBL" id="NRGP01000015">
    <property type="protein sequence ID" value="PCC46193.1"/>
    <property type="molecule type" value="Genomic_DNA"/>
</dbReference>
<dbReference type="EMBL" id="RHFF01000027">
    <property type="protein sequence ID" value="TGD36620.1"/>
    <property type="molecule type" value="Genomic_DNA"/>
</dbReference>
<dbReference type="PANTHER" id="PTHR11236">
    <property type="entry name" value="AMINOBENZOATE/ANTHRANILATE SYNTHASE"/>
    <property type="match status" value="1"/>
</dbReference>
<keyword evidence="4" id="KW-0456">Lyase</keyword>
<dbReference type="InterPro" id="IPR019996">
    <property type="entry name" value="Salicylate_synthase"/>
</dbReference>
<dbReference type="PANTHER" id="PTHR11236:SF48">
    <property type="entry name" value="ISOCHORISMATE SYNTHASE MENF"/>
    <property type="match status" value="1"/>
</dbReference>
<feature type="domain" description="Chorismate-utilising enzyme C-terminal" evidence="5">
    <location>
        <begin position="200"/>
        <end position="455"/>
    </location>
</feature>
<dbReference type="EMBL" id="CP025330">
    <property type="protein sequence ID" value="AZT93852.1"/>
    <property type="molecule type" value="Genomic_DNA"/>
</dbReference>
<dbReference type="GO" id="GO:0000162">
    <property type="term" value="P:L-tryptophan biosynthetic process"/>
    <property type="evidence" value="ECO:0007669"/>
    <property type="project" value="TreeGrafter"/>
</dbReference>
<dbReference type="Proteomes" id="UP000217564">
    <property type="component" value="Unassembled WGS sequence"/>
</dbReference>
<dbReference type="Gene3D" id="3.60.120.10">
    <property type="entry name" value="Anthranilate synthase"/>
    <property type="match status" value="1"/>
</dbReference>
<dbReference type="Proteomes" id="UP000217720">
    <property type="component" value="Unassembled WGS sequence"/>
</dbReference>
<reference evidence="12 13" key="1">
    <citation type="journal article" date="2017" name="Elife">
        <title>Extensive horizontal gene transfer in cheese-associated bacteria.</title>
        <authorList>
            <person name="Bonham K.S."/>
            <person name="Wolfe B.E."/>
            <person name="Dutton R.J."/>
        </authorList>
    </citation>
    <scope>NUCLEOTIDE SEQUENCE [LARGE SCALE GENOMIC DNA]</scope>
    <source>
        <strain evidence="10 13">900_6</strain>
        <strain evidence="9 12">947_7</strain>
        <strain evidence="8 15">962_8</strain>
        <strain evidence="7 14">JB5</strain>
    </source>
</reference>
<evidence type="ECO:0000313" key="9">
    <source>
        <dbReference type="EMBL" id="PCC46193.1"/>
    </source>
</evidence>
<evidence type="ECO:0000313" key="15">
    <source>
        <dbReference type="Proteomes" id="UP000218620"/>
    </source>
</evidence>